<dbReference type="Proteomes" id="UP000317318">
    <property type="component" value="Chromosome"/>
</dbReference>
<dbReference type="EMBL" id="CP036268">
    <property type="protein sequence ID" value="QDT39471.1"/>
    <property type="molecule type" value="Genomic_DNA"/>
</dbReference>
<feature type="transmembrane region" description="Helical" evidence="1">
    <location>
        <begin position="88"/>
        <end position="118"/>
    </location>
</feature>
<reference evidence="2 3" key="1">
    <citation type="submission" date="2019-02" db="EMBL/GenBank/DDBJ databases">
        <title>Deep-cultivation of Planctomycetes and their phenomic and genomic characterization uncovers novel biology.</title>
        <authorList>
            <person name="Wiegand S."/>
            <person name="Jogler M."/>
            <person name="Boedeker C."/>
            <person name="Pinto D."/>
            <person name="Vollmers J."/>
            <person name="Rivas-Marin E."/>
            <person name="Kohn T."/>
            <person name="Peeters S.H."/>
            <person name="Heuer A."/>
            <person name="Rast P."/>
            <person name="Oberbeckmann S."/>
            <person name="Bunk B."/>
            <person name="Jeske O."/>
            <person name="Meyerdierks A."/>
            <person name="Storesund J.E."/>
            <person name="Kallscheuer N."/>
            <person name="Luecker S."/>
            <person name="Lage O.M."/>
            <person name="Pohl T."/>
            <person name="Merkel B.J."/>
            <person name="Hornburger P."/>
            <person name="Mueller R.-W."/>
            <person name="Bruemmer F."/>
            <person name="Labrenz M."/>
            <person name="Spormann A.M."/>
            <person name="Op den Camp H."/>
            <person name="Overmann J."/>
            <person name="Amann R."/>
            <person name="Jetten M.S.M."/>
            <person name="Mascher T."/>
            <person name="Medema M.H."/>
            <person name="Devos D.P."/>
            <person name="Kaster A.-K."/>
            <person name="Ovreas L."/>
            <person name="Rohde M."/>
            <person name="Galperin M.Y."/>
            <person name="Jogler C."/>
        </authorList>
    </citation>
    <scope>NUCLEOTIDE SEQUENCE [LARGE SCALE GENOMIC DNA]</scope>
    <source>
        <strain evidence="2 3">Pan189</strain>
    </source>
</reference>
<feature type="transmembrane region" description="Helical" evidence="1">
    <location>
        <begin position="242"/>
        <end position="261"/>
    </location>
</feature>
<keyword evidence="1" id="KW-1133">Transmembrane helix</keyword>
<name>A0A517R6L9_9PLAN</name>
<organism evidence="2 3">
    <name type="scientific">Stratiformator vulcanicus</name>
    <dbReference type="NCBI Taxonomy" id="2527980"/>
    <lineage>
        <taxon>Bacteria</taxon>
        <taxon>Pseudomonadati</taxon>
        <taxon>Planctomycetota</taxon>
        <taxon>Planctomycetia</taxon>
        <taxon>Planctomycetales</taxon>
        <taxon>Planctomycetaceae</taxon>
        <taxon>Stratiformator</taxon>
    </lineage>
</organism>
<feature type="transmembrane region" description="Helical" evidence="1">
    <location>
        <begin position="216"/>
        <end position="236"/>
    </location>
</feature>
<feature type="transmembrane region" description="Helical" evidence="1">
    <location>
        <begin position="139"/>
        <end position="163"/>
    </location>
</feature>
<evidence type="ECO:0000313" key="3">
    <source>
        <dbReference type="Proteomes" id="UP000317318"/>
    </source>
</evidence>
<feature type="transmembrane region" description="Helical" evidence="1">
    <location>
        <begin position="20"/>
        <end position="45"/>
    </location>
</feature>
<dbReference type="KEGG" id="svp:Pan189_38790"/>
<feature type="transmembrane region" description="Helical" evidence="1">
    <location>
        <begin position="318"/>
        <end position="341"/>
    </location>
</feature>
<sequence length="364" mass="41505">MATSAPLSTSGKRVLGGTWLAGPFFDLTLILGVAALAVTSGYIVVLNPHLFSQVLFLDIWLLGFHHVISTFTRLAFDAKSARENWFLVFVLPWVILAGSGGMIYFFGLWSIASLYFYWQWFHYTRQSYGIFRAFERKSGSMGLLESRVTSAALYLVPLFGIAWRSYENPGRFLGMQLFCIPITLPVLTIIGLAAVTFLGWWAILEARAWRQGNPRPILVMYLLSHFAVFYIGYYAITSIDTGWLVLNVWHNAQYIMFVWWFNQNRFKSGIDPQHRFLSWLSQPRWLNIVSYFAVCLAISTAFYAVIGGVLRVDFFTAIPVAAVVIYQSINFHHYVVDGIIWKRRRSAKKPSLPLPGSSTTFETH</sequence>
<feature type="transmembrane region" description="Helical" evidence="1">
    <location>
        <begin position="175"/>
        <end position="204"/>
    </location>
</feature>
<keyword evidence="3" id="KW-1185">Reference proteome</keyword>
<dbReference type="AlphaFoldDB" id="A0A517R6L9"/>
<feature type="transmembrane region" description="Helical" evidence="1">
    <location>
        <begin position="57"/>
        <end position="76"/>
    </location>
</feature>
<feature type="transmembrane region" description="Helical" evidence="1">
    <location>
        <begin position="285"/>
        <end position="306"/>
    </location>
</feature>
<accession>A0A517R6L9</accession>
<keyword evidence="1" id="KW-0812">Transmembrane</keyword>
<protein>
    <submittedName>
        <fullName evidence="2">Uncharacterized protein</fullName>
    </submittedName>
</protein>
<evidence type="ECO:0000313" key="2">
    <source>
        <dbReference type="EMBL" id="QDT39471.1"/>
    </source>
</evidence>
<keyword evidence="1" id="KW-0472">Membrane</keyword>
<gene>
    <name evidence="2" type="ORF">Pan189_38790</name>
</gene>
<evidence type="ECO:0000256" key="1">
    <source>
        <dbReference type="SAM" id="Phobius"/>
    </source>
</evidence>
<proteinExistence type="predicted"/>